<dbReference type="Proteomes" id="UP000198778">
    <property type="component" value="Unassembled WGS sequence"/>
</dbReference>
<dbReference type="Pfam" id="PF06695">
    <property type="entry name" value="Sm_multidrug_ex"/>
    <property type="match status" value="1"/>
</dbReference>
<organism evidence="2 3">
    <name type="scientific">Alkalicoccus daliensis</name>
    <dbReference type="NCBI Taxonomy" id="745820"/>
    <lineage>
        <taxon>Bacteria</taxon>
        <taxon>Bacillati</taxon>
        <taxon>Bacillota</taxon>
        <taxon>Bacilli</taxon>
        <taxon>Bacillales</taxon>
        <taxon>Bacillaceae</taxon>
        <taxon>Alkalicoccus</taxon>
    </lineage>
</organism>
<name>A0A1H0D1S7_9BACI</name>
<feature type="transmembrane region" description="Helical" evidence="1">
    <location>
        <begin position="121"/>
        <end position="143"/>
    </location>
</feature>
<proteinExistence type="predicted"/>
<sequence>MMEILKYISLAATTWFMGFFPHFEIYLAVPFGLSVGLNWFDAFLWASLGNWMVIPLIDFLYNWLMKFKFMKKMSDKSLRGKWRNRIEKYGVFFILFLTPVTGVWVIGIIAKALKINRIQLWIYSGISVGVTGFIIAVLANMGFEFFS</sequence>
<evidence type="ECO:0000256" key="1">
    <source>
        <dbReference type="SAM" id="Phobius"/>
    </source>
</evidence>
<dbReference type="OrthoDB" id="2111451at2"/>
<evidence type="ECO:0000313" key="3">
    <source>
        <dbReference type="Proteomes" id="UP000198778"/>
    </source>
</evidence>
<keyword evidence="1" id="KW-1133">Transmembrane helix</keyword>
<keyword evidence="1" id="KW-0472">Membrane</keyword>
<keyword evidence="3" id="KW-1185">Reference proteome</keyword>
<dbReference type="STRING" id="745820.SAMN04488053_102314"/>
<reference evidence="3" key="1">
    <citation type="submission" date="2016-10" db="EMBL/GenBank/DDBJ databases">
        <authorList>
            <person name="Varghese N."/>
            <person name="Submissions S."/>
        </authorList>
    </citation>
    <scope>NUCLEOTIDE SEQUENCE [LARGE SCALE GENOMIC DNA]</scope>
    <source>
        <strain evidence="3">CGMCC 1.10369</strain>
    </source>
</reference>
<dbReference type="InterPro" id="IPR009577">
    <property type="entry name" value="Sm_multidrug_ex"/>
</dbReference>
<keyword evidence="1" id="KW-0812">Transmembrane</keyword>
<evidence type="ECO:0000313" key="2">
    <source>
        <dbReference type="EMBL" id="SDN64123.1"/>
    </source>
</evidence>
<dbReference type="AlphaFoldDB" id="A0A1H0D1S7"/>
<dbReference type="RefSeq" id="WP_090841656.1">
    <property type="nucleotide sequence ID" value="NZ_FNIL01000002.1"/>
</dbReference>
<dbReference type="EMBL" id="FNIL01000002">
    <property type="protein sequence ID" value="SDN64123.1"/>
    <property type="molecule type" value="Genomic_DNA"/>
</dbReference>
<protein>
    <submittedName>
        <fullName evidence="2">Uncharacterized membrane protein</fullName>
    </submittedName>
</protein>
<feature type="transmembrane region" description="Helical" evidence="1">
    <location>
        <begin position="89"/>
        <end position="109"/>
    </location>
</feature>
<gene>
    <name evidence="2" type="ORF">SAMN04488053_102314</name>
</gene>
<feature type="transmembrane region" description="Helical" evidence="1">
    <location>
        <begin position="7"/>
        <end position="31"/>
    </location>
</feature>
<accession>A0A1H0D1S7</accession>
<feature type="transmembrane region" description="Helical" evidence="1">
    <location>
        <begin position="43"/>
        <end position="64"/>
    </location>
</feature>